<evidence type="ECO:0000256" key="16">
    <source>
        <dbReference type="ARBA" id="ARBA00036191"/>
    </source>
</evidence>
<keyword evidence="10" id="KW-0547">Nucleotide-binding</keyword>
<keyword evidence="13 33" id="KW-0460">Magnesium</keyword>
<dbReference type="CDD" id="cd07522">
    <property type="entry name" value="HAD_cN-II"/>
    <property type="match status" value="1"/>
</dbReference>
<feature type="binding site" evidence="33">
    <location>
        <position position="41"/>
    </location>
    <ligand>
        <name>GMP</name>
        <dbReference type="ChEBI" id="CHEBI:58115"/>
    </ligand>
</feature>
<evidence type="ECO:0000256" key="33">
    <source>
        <dbReference type="PIRSR" id="PIRSR017434-2"/>
    </source>
</evidence>
<dbReference type="InterPro" id="IPR023214">
    <property type="entry name" value="HAD_sf"/>
</dbReference>
<comment type="catalytic activity">
    <reaction evidence="28">
        <text>IMP + H2O = inosine + phosphate</text>
        <dbReference type="Rhea" id="RHEA:27718"/>
        <dbReference type="ChEBI" id="CHEBI:15377"/>
        <dbReference type="ChEBI" id="CHEBI:17596"/>
        <dbReference type="ChEBI" id="CHEBI:43474"/>
        <dbReference type="ChEBI" id="CHEBI:58053"/>
        <dbReference type="EC" id="3.1.3.99"/>
    </reaction>
    <physiologicalReaction direction="left-to-right" evidence="28">
        <dbReference type="Rhea" id="RHEA:27719"/>
    </physiologicalReaction>
</comment>
<comment type="subcellular location">
    <subcellularLocation>
        <location evidence="1">Cytoplasm</location>
        <location evidence="1">Cytosol</location>
    </subcellularLocation>
</comment>
<evidence type="ECO:0000256" key="26">
    <source>
        <dbReference type="ARBA" id="ARBA00047560"/>
    </source>
</evidence>
<feature type="binding site" evidence="33">
    <location>
        <position position="39"/>
    </location>
    <ligand>
        <name>Mg(2+)</name>
        <dbReference type="ChEBI" id="CHEBI:18420"/>
    </ligand>
</feature>
<evidence type="ECO:0000256" key="9">
    <source>
        <dbReference type="ARBA" id="ARBA00022723"/>
    </source>
</evidence>
<keyword evidence="12" id="KW-0067">ATP-binding</keyword>
<accession>A0A6P7Y7G7</accession>
<comment type="similarity">
    <text evidence="2">Belongs to the 5'(3')-deoxyribonucleotidase family.</text>
</comment>
<comment type="catalytic activity">
    <reaction evidence="29">
        <text>inosine + AMP = IMP + adenosine</text>
        <dbReference type="Rhea" id="RHEA:69596"/>
        <dbReference type="ChEBI" id="CHEBI:16335"/>
        <dbReference type="ChEBI" id="CHEBI:17596"/>
        <dbReference type="ChEBI" id="CHEBI:58053"/>
        <dbReference type="ChEBI" id="CHEBI:456215"/>
    </reaction>
</comment>
<comment type="catalytic activity">
    <reaction evidence="30">
        <text>a 2'-deoxyribonucleoside + a ribonucleoside 5'-phosphate = a ribonucleoside + a 2'-deoxyribonucleoside 5'-phosphate</text>
        <dbReference type="Rhea" id="RHEA:19961"/>
        <dbReference type="ChEBI" id="CHEBI:18254"/>
        <dbReference type="ChEBI" id="CHEBI:18274"/>
        <dbReference type="ChEBI" id="CHEBI:58043"/>
        <dbReference type="ChEBI" id="CHEBI:65317"/>
        <dbReference type="EC" id="2.7.1.77"/>
    </reaction>
</comment>
<keyword evidence="6" id="KW-0963">Cytoplasm</keyword>
<evidence type="ECO:0000256" key="17">
    <source>
        <dbReference type="ARBA" id="ARBA00036258"/>
    </source>
</evidence>
<evidence type="ECO:0000256" key="32">
    <source>
        <dbReference type="PIRSR" id="PIRSR017434-1"/>
    </source>
</evidence>
<evidence type="ECO:0000256" key="23">
    <source>
        <dbReference type="ARBA" id="ARBA00042328"/>
    </source>
</evidence>
<protein>
    <recommendedName>
        <fullName evidence="22">Cytosolic purine 5'-nucleotidase</fullName>
        <ecNumber evidence="21">2.7.1.77</ecNumber>
        <ecNumber evidence="4">3.1.3.5</ecNumber>
        <ecNumber evidence="5">3.1.3.99</ecNumber>
    </recommendedName>
    <alternativeName>
        <fullName evidence="23">Cytosolic nucleoside phosphotransferase 5'N</fullName>
    </alternativeName>
</protein>
<evidence type="ECO:0000256" key="11">
    <source>
        <dbReference type="ARBA" id="ARBA00022801"/>
    </source>
</evidence>
<dbReference type="GeneID" id="115469989"/>
<keyword evidence="7" id="KW-0021">Allosteric enzyme</keyword>
<dbReference type="InterPro" id="IPR036412">
    <property type="entry name" value="HAD-like_sf"/>
</dbReference>
<comment type="catalytic activity">
    <reaction evidence="17">
        <text>dIMP + inosine = 2'-deoxyinosine + IMP</text>
        <dbReference type="Rhea" id="RHEA:69572"/>
        <dbReference type="ChEBI" id="CHEBI:17596"/>
        <dbReference type="ChEBI" id="CHEBI:28997"/>
        <dbReference type="ChEBI" id="CHEBI:58053"/>
        <dbReference type="ChEBI" id="CHEBI:61194"/>
    </reaction>
</comment>
<dbReference type="NCBIfam" id="TIGR02244">
    <property type="entry name" value="HAD-IG-Ncltidse"/>
    <property type="match status" value="1"/>
</dbReference>
<evidence type="ECO:0000256" key="21">
    <source>
        <dbReference type="ARBA" id="ARBA00038866"/>
    </source>
</evidence>
<evidence type="ECO:0000256" key="22">
    <source>
        <dbReference type="ARBA" id="ARBA00040391"/>
    </source>
</evidence>
<evidence type="ECO:0000256" key="29">
    <source>
        <dbReference type="ARBA" id="ARBA00048155"/>
    </source>
</evidence>
<evidence type="ECO:0000313" key="35">
    <source>
        <dbReference type="Proteomes" id="UP000515156"/>
    </source>
</evidence>
<dbReference type="GO" id="GO:0046037">
    <property type="term" value="P:GMP metabolic process"/>
    <property type="evidence" value="ECO:0007669"/>
    <property type="project" value="UniProtKB-ARBA"/>
</dbReference>
<feature type="region of interest" description="Disordered" evidence="34">
    <location>
        <begin position="533"/>
        <end position="567"/>
    </location>
</feature>
<dbReference type="GO" id="GO:0046872">
    <property type="term" value="F:metal ion binding"/>
    <property type="evidence" value="ECO:0007669"/>
    <property type="project" value="UniProtKB-KW"/>
</dbReference>
<dbReference type="Pfam" id="PF05761">
    <property type="entry name" value="5_nucleotid"/>
    <property type="match status" value="1"/>
</dbReference>
<evidence type="ECO:0000256" key="31">
    <source>
        <dbReference type="ARBA" id="ARBA00048783"/>
    </source>
</evidence>
<evidence type="ECO:0000256" key="3">
    <source>
        <dbReference type="ARBA" id="ARBA00011881"/>
    </source>
</evidence>
<comment type="catalytic activity">
    <reaction evidence="26">
        <text>XMP + H2O = xanthosine + phosphate</text>
        <dbReference type="Rhea" id="RHEA:28530"/>
        <dbReference type="ChEBI" id="CHEBI:15377"/>
        <dbReference type="ChEBI" id="CHEBI:18107"/>
        <dbReference type="ChEBI" id="CHEBI:43474"/>
        <dbReference type="ChEBI" id="CHEBI:57464"/>
    </reaction>
    <physiologicalReaction direction="left-to-right" evidence="26">
        <dbReference type="Rhea" id="RHEA:28531"/>
    </physiologicalReaction>
</comment>
<feature type="binding site" evidence="33">
    <location>
        <position position="356"/>
    </location>
    <ligand>
        <name>Mg(2+)</name>
        <dbReference type="ChEBI" id="CHEBI:18420"/>
    </ligand>
</feature>
<gene>
    <name evidence="36" type="primary">NT5C2</name>
</gene>
<comment type="cofactor">
    <cofactor evidence="33">
        <name>Mg(2+)</name>
        <dbReference type="ChEBI" id="CHEBI:18420"/>
    </cofactor>
    <text evidence="33">Binds 1 Mg(2+) ion per subunit.</text>
</comment>
<dbReference type="PANTHER" id="PTHR12103:SF17">
    <property type="entry name" value="CYTOSOLIC PURINE 5'-NUCLEOTIDASE"/>
    <property type="match status" value="1"/>
</dbReference>
<evidence type="ECO:0000256" key="7">
    <source>
        <dbReference type="ARBA" id="ARBA00022533"/>
    </source>
</evidence>
<dbReference type="GO" id="GO:0008253">
    <property type="term" value="F:5'-nucleotidase activity"/>
    <property type="evidence" value="ECO:0007669"/>
    <property type="project" value="UniProtKB-EC"/>
</dbReference>
<dbReference type="AlphaFoldDB" id="A0A6P7Y7G7"/>
<comment type="catalytic activity">
    <reaction evidence="15">
        <text>a ribonucleoside 5'-phosphate + H2O = a ribonucleoside + phosphate</text>
        <dbReference type="Rhea" id="RHEA:12484"/>
        <dbReference type="ChEBI" id="CHEBI:15377"/>
        <dbReference type="ChEBI" id="CHEBI:18254"/>
        <dbReference type="ChEBI" id="CHEBI:43474"/>
        <dbReference type="ChEBI" id="CHEBI:58043"/>
        <dbReference type="EC" id="3.1.3.5"/>
    </reaction>
    <physiologicalReaction direction="left-to-right" evidence="15">
        <dbReference type="Rhea" id="RHEA:12485"/>
    </physiologicalReaction>
</comment>
<dbReference type="FunFam" id="3.40.50.1000:FF:000021">
    <property type="entry name" value="NT5C2 isoform 1"/>
    <property type="match status" value="1"/>
</dbReference>
<feature type="active site" description="Proton donor" evidence="32">
    <location>
        <position position="41"/>
    </location>
</feature>
<evidence type="ECO:0000256" key="10">
    <source>
        <dbReference type="ARBA" id="ARBA00022741"/>
    </source>
</evidence>
<name>A0A6P7Y7G7_9AMPH</name>
<dbReference type="PIRSF" id="PIRSF017434">
    <property type="entry name" value="Purine_5'-nucleotidase"/>
    <property type="match status" value="1"/>
</dbReference>
<comment type="function">
    <text evidence="24">Broad specificity cytosolic 5'-nucleotidase that catalyzes the dephosphorylation of 6-hydroxypurine nucleoside 5'-monophosphates. In addition, possesses a phosphotransferase activity by which it can transfer a phosphate from a donor nucleoside monophosphate to an acceptor nucleoside, preferably inosine, deoxyinosine and guanosine. Has the highest activities for IMP and GMP followed by dIMP, dGMP and XMP. Could also catalyze the transfer of phosphates from pyrimidine monophosphates but with lower efficiency. Through these activities regulates the purine nucleoside/nucleotide pools within the cell.</text>
</comment>
<dbReference type="InterPro" id="IPR016695">
    <property type="entry name" value="Pur_nucleotidase"/>
</dbReference>
<evidence type="ECO:0000313" key="36">
    <source>
        <dbReference type="RefSeq" id="XP_030058679.1"/>
    </source>
</evidence>
<dbReference type="GO" id="GO:0005829">
    <property type="term" value="C:cytosol"/>
    <property type="evidence" value="ECO:0007669"/>
    <property type="project" value="UniProtKB-SubCell"/>
</dbReference>
<dbReference type="PANTHER" id="PTHR12103">
    <property type="entry name" value="5'-NUCLEOTIDASE DOMAIN-CONTAINING"/>
    <property type="match status" value="1"/>
</dbReference>
<keyword evidence="8" id="KW-0808">Transferase</keyword>
<evidence type="ECO:0000256" key="15">
    <source>
        <dbReference type="ARBA" id="ARBA00035871"/>
    </source>
</evidence>
<evidence type="ECO:0000256" key="8">
    <source>
        <dbReference type="ARBA" id="ARBA00022679"/>
    </source>
</evidence>
<keyword evidence="9 33" id="KW-0479">Metal-binding</keyword>
<organism evidence="35 36">
    <name type="scientific">Microcaecilia unicolor</name>
    <dbReference type="NCBI Taxonomy" id="1415580"/>
    <lineage>
        <taxon>Eukaryota</taxon>
        <taxon>Metazoa</taxon>
        <taxon>Chordata</taxon>
        <taxon>Craniata</taxon>
        <taxon>Vertebrata</taxon>
        <taxon>Euteleostomi</taxon>
        <taxon>Amphibia</taxon>
        <taxon>Gymnophiona</taxon>
        <taxon>Siphonopidae</taxon>
        <taxon>Microcaecilia</taxon>
    </lineage>
</organism>
<evidence type="ECO:0000256" key="30">
    <source>
        <dbReference type="ARBA" id="ARBA00048156"/>
    </source>
</evidence>
<evidence type="ECO:0000256" key="2">
    <source>
        <dbReference type="ARBA" id="ARBA00009589"/>
    </source>
</evidence>
<evidence type="ECO:0000256" key="25">
    <source>
        <dbReference type="ARBA" id="ARBA00047396"/>
    </source>
</evidence>
<dbReference type="SUPFAM" id="SSF56784">
    <property type="entry name" value="HAD-like"/>
    <property type="match status" value="1"/>
</dbReference>
<dbReference type="Gene3D" id="3.40.50.1000">
    <property type="entry name" value="HAD superfamily/HAD-like"/>
    <property type="match status" value="2"/>
</dbReference>
<comment type="catalytic activity">
    <reaction evidence="19">
        <text>GMP + H2O = guanosine + phosphate</text>
        <dbReference type="Rhea" id="RHEA:27714"/>
        <dbReference type="ChEBI" id="CHEBI:15377"/>
        <dbReference type="ChEBI" id="CHEBI:16750"/>
        <dbReference type="ChEBI" id="CHEBI:43474"/>
        <dbReference type="ChEBI" id="CHEBI:58115"/>
    </reaction>
    <physiologicalReaction direction="left-to-right" evidence="19">
        <dbReference type="Rhea" id="RHEA:27715"/>
    </physiologicalReaction>
</comment>
<comment type="catalytic activity">
    <reaction evidence="27">
        <text>inosine + GMP = guanosine + IMP</text>
        <dbReference type="Rhea" id="RHEA:69584"/>
        <dbReference type="ChEBI" id="CHEBI:16750"/>
        <dbReference type="ChEBI" id="CHEBI:17596"/>
        <dbReference type="ChEBI" id="CHEBI:58053"/>
        <dbReference type="ChEBI" id="CHEBI:58115"/>
    </reaction>
</comment>
<sequence>MEQIGMLAILPVDMNNEAEYRVFVNRSLAMEKIKCFGFDMDYTLAVYKSPEYESLGFDLTVERLVSIGYPQELLSFVYDPVFPTRGLVFDTLYGNLLKVDAYGNILVCAHGFNFMKGHGFQMYNLRLSGYKIRFAPDIREQYPNKFIQRDDTERFYILNTLFNLPETYLLACLVDFFTNCDRYSSCETGFKDGDLFMSFRSMFQDVRDAVDWVHYKGSLKEKTVENLEKYVVKDAKLPLLLSRMNEVGKVFLATNSDYKYTDKIMTYLFDFPHGPKPGSTHRPWQSYFDLILVDARKPLFFGEGTVLRQVDTVTGKLKIGTYTGPLQHGIVYSGGSSDIVCDLLGAKGKDILYIGDHIFGDILKSKKRQGWRTFLVIPELAQELHVWTDKSSLFEELQSLDIFLAELYKHLDSSSNERPDISSIQRRIKKVTHDMDMCYGMMGSLFRSGSRQTLFASQVMRYADLYAASFINLLYYPFSYLFRAAHVLMPHESTVEHIHVDINETESPMATRNRNALDFKDSDYKRHQLTRSISEIKPPNLFPQAPQEITHCHDEDDDEEEEEEEEE</sequence>
<comment type="catalytic activity">
    <reaction evidence="20">
        <text>dGMP + H2O = 2'-deoxyguanosine + phosphate</text>
        <dbReference type="Rhea" id="RHEA:29379"/>
        <dbReference type="ChEBI" id="CHEBI:15377"/>
        <dbReference type="ChEBI" id="CHEBI:17172"/>
        <dbReference type="ChEBI" id="CHEBI:43474"/>
        <dbReference type="ChEBI" id="CHEBI:57673"/>
    </reaction>
    <physiologicalReaction direction="left-to-right" evidence="20">
        <dbReference type="Rhea" id="RHEA:29380"/>
    </physiologicalReaction>
</comment>
<evidence type="ECO:0000256" key="19">
    <source>
        <dbReference type="ARBA" id="ARBA00036695"/>
    </source>
</evidence>
<proteinExistence type="inferred from homology"/>
<dbReference type="EC" id="2.7.1.77" evidence="21"/>
<evidence type="ECO:0000256" key="4">
    <source>
        <dbReference type="ARBA" id="ARBA00012643"/>
    </source>
</evidence>
<dbReference type="GO" id="GO:0005524">
    <property type="term" value="F:ATP binding"/>
    <property type="evidence" value="ECO:0007669"/>
    <property type="project" value="UniProtKB-KW"/>
</dbReference>
<dbReference type="GO" id="GO:0050146">
    <property type="term" value="F:nucleoside phosphotransferase activity"/>
    <property type="evidence" value="ECO:0007669"/>
    <property type="project" value="UniProtKB-EC"/>
</dbReference>
<feature type="compositionally biased region" description="Acidic residues" evidence="34">
    <location>
        <begin position="555"/>
        <end position="567"/>
    </location>
</feature>
<dbReference type="Proteomes" id="UP000515156">
    <property type="component" value="Chromosome 5"/>
</dbReference>
<comment type="catalytic activity">
    <reaction evidence="31">
        <text>inosine + CMP = cytidine + IMP</text>
        <dbReference type="Rhea" id="RHEA:69592"/>
        <dbReference type="ChEBI" id="CHEBI:17562"/>
        <dbReference type="ChEBI" id="CHEBI:17596"/>
        <dbReference type="ChEBI" id="CHEBI:58053"/>
        <dbReference type="ChEBI" id="CHEBI:60377"/>
    </reaction>
</comment>
<evidence type="ECO:0000256" key="1">
    <source>
        <dbReference type="ARBA" id="ARBA00004514"/>
    </source>
</evidence>
<comment type="catalytic activity">
    <reaction evidence="18">
        <text>dGMP + inosine = 2'-deoxyguanosine + IMP</text>
        <dbReference type="Rhea" id="RHEA:69580"/>
        <dbReference type="ChEBI" id="CHEBI:17172"/>
        <dbReference type="ChEBI" id="CHEBI:17596"/>
        <dbReference type="ChEBI" id="CHEBI:57673"/>
        <dbReference type="ChEBI" id="CHEBI:58053"/>
    </reaction>
</comment>
<keyword evidence="14" id="KW-0546">Nucleotide metabolism</keyword>
<comment type="catalytic activity">
    <reaction evidence="25">
        <text>inosine + UMP = uridine + IMP</text>
        <dbReference type="Rhea" id="RHEA:69588"/>
        <dbReference type="ChEBI" id="CHEBI:16704"/>
        <dbReference type="ChEBI" id="CHEBI:17596"/>
        <dbReference type="ChEBI" id="CHEBI:57865"/>
        <dbReference type="ChEBI" id="CHEBI:58053"/>
    </reaction>
</comment>
<dbReference type="EC" id="3.1.3.99" evidence="5"/>
<reference evidence="36" key="1">
    <citation type="submission" date="2025-08" db="UniProtKB">
        <authorList>
            <consortium name="RefSeq"/>
        </authorList>
    </citation>
    <scope>IDENTIFICATION</scope>
</reference>
<dbReference type="CTD" id="22978"/>
<evidence type="ECO:0000256" key="20">
    <source>
        <dbReference type="ARBA" id="ARBA00036911"/>
    </source>
</evidence>
<dbReference type="EC" id="3.1.3.5" evidence="4"/>
<comment type="subunit">
    <text evidence="3">Homotetramer.</text>
</comment>
<comment type="catalytic activity">
    <reaction evidence="16">
        <text>dIMP + H2O = 2'-deoxyinosine + phosphate</text>
        <dbReference type="Rhea" id="RHEA:29383"/>
        <dbReference type="ChEBI" id="CHEBI:15377"/>
        <dbReference type="ChEBI" id="CHEBI:28997"/>
        <dbReference type="ChEBI" id="CHEBI:43474"/>
        <dbReference type="ChEBI" id="CHEBI:61194"/>
    </reaction>
    <physiologicalReaction direction="left-to-right" evidence="16">
        <dbReference type="Rhea" id="RHEA:29384"/>
    </physiologicalReaction>
</comment>
<evidence type="ECO:0000256" key="13">
    <source>
        <dbReference type="ARBA" id="ARBA00022842"/>
    </source>
</evidence>
<dbReference type="RefSeq" id="XP_030058679.1">
    <property type="nucleotide sequence ID" value="XM_030202819.1"/>
</dbReference>
<dbReference type="InterPro" id="IPR008380">
    <property type="entry name" value="HAD-SF_hydro_IG_5-nucl"/>
</dbReference>
<keyword evidence="35" id="KW-1185">Reference proteome</keyword>
<keyword evidence="11" id="KW-0378">Hydrolase</keyword>
<evidence type="ECO:0000256" key="5">
    <source>
        <dbReference type="ARBA" id="ARBA00012894"/>
    </source>
</evidence>
<evidence type="ECO:0000256" key="18">
    <source>
        <dbReference type="ARBA" id="ARBA00036593"/>
    </source>
</evidence>
<feature type="active site" description="Nucleophile" evidence="32">
    <location>
        <position position="39"/>
    </location>
</feature>
<evidence type="ECO:0000256" key="34">
    <source>
        <dbReference type="SAM" id="MobiDB-lite"/>
    </source>
</evidence>
<evidence type="ECO:0000256" key="24">
    <source>
        <dbReference type="ARBA" id="ARBA00046009"/>
    </source>
</evidence>
<evidence type="ECO:0000256" key="6">
    <source>
        <dbReference type="ARBA" id="ARBA00022490"/>
    </source>
</evidence>
<evidence type="ECO:0000256" key="28">
    <source>
        <dbReference type="ARBA" id="ARBA00048127"/>
    </source>
</evidence>
<evidence type="ECO:0000256" key="27">
    <source>
        <dbReference type="ARBA" id="ARBA00048038"/>
    </source>
</evidence>
<evidence type="ECO:0000256" key="12">
    <source>
        <dbReference type="ARBA" id="ARBA00022840"/>
    </source>
</evidence>
<evidence type="ECO:0000256" key="14">
    <source>
        <dbReference type="ARBA" id="ARBA00023080"/>
    </source>
</evidence>